<name>A0AAW1IQ80_SAPOF</name>
<organism evidence="2 3">
    <name type="scientific">Saponaria officinalis</name>
    <name type="common">Common soapwort</name>
    <name type="synonym">Lychnis saponaria</name>
    <dbReference type="NCBI Taxonomy" id="3572"/>
    <lineage>
        <taxon>Eukaryota</taxon>
        <taxon>Viridiplantae</taxon>
        <taxon>Streptophyta</taxon>
        <taxon>Embryophyta</taxon>
        <taxon>Tracheophyta</taxon>
        <taxon>Spermatophyta</taxon>
        <taxon>Magnoliopsida</taxon>
        <taxon>eudicotyledons</taxon>
        <taxon>Gunneridae</taxon>
        <taxon>Pentapetalae</taxon>
        <taxon>Caryophyllales</taxon>
        <taxon>Caryophyllaceae</taxon>
        <taxon>Caryophylleae</taxon>
        <taxon>Saponaria</taxon>
    </lineage>
</organism>
<gene>
    <name evidence="2" type="ORF">RND81_09G222100</name>
</gene>
<accession>A0AAW1IQ80</accession>
<evidence type="ECO:0000313" key="2">
    <source>
        <dbReference type="EMBL" id="KAK9691817.1"/>
    </source>
</evidence>
<dbReference type="Proteomes" id="UP001443914">
    <property type="component" value="Unassembled WGS sequence"/>
</dbReference>
<reference evidence="2" key="1">
    <citation type="submission" date="2024-03" db="EMBL/GenBank/DDBJ databases">
        <title>WGS assembly of Saponaria officinalis var. Norfolk2.</title>
        <authorList>
            <person name="Jenkins J."/>
            <person name="Shu S."/>
            <person name="Grimwood J."/>
            <person name="Barry K."/>
            <person name="Goodstein D."/>
            <person name="Schmutz J."/>
            <person name="Leebens-Mack J."/>
            <person name="Osbourn A."/>
        </authorList>
    </citation>
    <scope>NUCLEOTIDE SEQUENCE [LARGE SCALE GENOMIC DNA]</scope>
    <source>
        <strain evidence="2">JIC</strain>
    </source>
</reference>
<comment type="caution">
    <text evidence="2">The sequence shown here is derived from an EMBL/GenBank/DDBJ whole genome shotgun (WGS) entry which is preliminary data.</text>
</comment>
<dbReference type="AlphaFoldDB" id="A0AAW1IQ80"/>
<protein>
    <recommendedName>
        <fullName evidence="4">MADS-box domain-containing protein</fullName>
    </recommendedName>
</protein>
<proteinExistence type="predicted"/>
<evidence type="ECO:0000256" key="1">
    <source>
        <dbReference type="SAM" id="MobiDB-lite"/>
    </source>
</evidence>
<evidence type="ECO:0008006" key="4">
    <source>
        <dbReference type="Google" id="ProtNLM"/>
    </source>
</evidence>
<sequence length="101" mass="11696">MAKKNLKKITDKAKLIATFNRLKIEIIEELEAITIECGLEGFAIFQNPVIFEYEAWPSVEKARRLATPYLEEQNKNIIPNQPIVMGNMTNTKPKTKRRSLY</sequence>
<dbReference type="EMBL" id="JBDFQZ010000009">
    <property type="protein sequence ID" value="KAK9691817.1"/>
    <property type="molecule type" value="Genomic_DNA"/>
</dbReference>
<feature type="region of interest" description="Disordered" evidence="1">
    <location>
        <begin position="81"/>
        <end position="101"/>
    </location>
</feature>
<keyword evidence="3" id="KW-1185">Reference proteome</keyword>
<evidence type="ECO:0000313" key="3">
    <source>
        <dbReference type="Proteomes" id="UP001443914"/>
    </source>
</evidence>